<dbReference type="GeneID" id="27429747"/>
<dbReference type="OrthoDB" id="20040at10239"/>
<keyword evidence="2" id="KW-1185">Reference proteome</keyword>
<reference evidence="1 2" key="1">
    <citation type="submission" date="2015-03" db="EMBL/GenBank/DDBJ databases">
        <title>The complete genome sequence of Mocis sp. granulovirus.</title>
        <authorList>
            <person name="Ardisson-Araujo D.M.P."/>
            <person name="Melo F.L."/>
            <person name="Sosa-Gomez D.R."/>
            <person name="Ribeiro B.M."/>
        </authorList>
    </citation>
    <scope>NUCLEOTIDE SEQUENCE [LARGE SCALE GENOMIC DNA]</scope>
    <source>
        <strain evidence="1">Southern Brazil</strain>
    </source>
</reference>
<evidence type="ECO:0000313" key="2">
    <source>
        <dbReference type="Proteomes" id="UP000202962"/>
    </source>
</evidence>
<sequence length="232" mass="27049">MSEVYLISTTFNDVLKFYWPVLLEKDTLRLWYSITSIFDNFDVKPTTNEVDQCRSYDSFNVTAIMEDCEDGAEKDDIVDHTFIDYHDMRRLHVDHCDVLDSNLHTIIDQFVNSHLPKLLSRHLSNLRLITVFDITDFANVLSSLEMIKKYWLFRYKVVTMNTDVVKNKDNISDDENILIKHTLIDSLKNNLELQFKHLTTIYPESASLHTTNAFVKLACGTVGLLEELLNFN</sequence>
<dbReference type="KEGG" id="vg:27429747"/>
<organism evidence="1 2">
    <name type="scientific">Mocis latipes granulovirus</name>
    <dbReference type="NCBI Taxonomy" id="2072024"/>
    <lineage>
        <taxon>Viruses</taxon>
        <taxon>Viruses incertae sedis</taxon>
        <taxon>Naldaviricetes</taxon>
        <taxon>Lefavirales</taxon>
        <taxon>Baculoviridae</taxon>
        <taxon>Betabaculovirus</taxon>
        <taxon>Betabaculovirus molatipedis</taxon>
    </lineage>
</organism>
<dbReference type="EMBL" id="KR011718">
    <property type="protein sequence ID" value="AKR17494.1"/>
    <property type="molecule type" value="Genomic_DNA"/>
</dbReference>
<name>A0A162GWM2_9BBAC</name>
<evidence type="ECO:0000313" key="1">
    <source>
        <dbReference type="EMBL" id="AKR17494.1"/>
    </source>
</evidence>
<dbReference type="Proteomes" id="UP000202962">
    <property type="component" value="Segment"/>
</dbReference>
<dbReference type="RefSeq" id="YP_009249866.1">
    <property type="nucleotide sequence ID" value="NC_029996.1"/>
</dbReference>
<protein>
    <submittedName>
        <fullName evidence="1">Uncharacterized protein</fullName>
    </submittedName>
</protein>
<proteinExistence type="predicted"/>
<accession>A0A162GWM2</accession>